<dbReference type="InterPro" id="IPR002052">
    <property type="entry name" value="DNA_methylase_N6_adenine_CS"/>
</dbReference>
<name>A0A1T5DMM3_9FIRM</name>
<dbReference type="GO" id="GO:0003677">
    <property type="term" value="F:DNA binding"/>
    <property type="evidence" value="ECO:0007669"/>
    <property type="project" value="InterPro"/>
</dbReference>
<proteinExistence type="predicted"/>
<dbReference type="InterPro" id="IPR029063">
    <property type="entry name" value="SAM-dependent_MTases_sf"/>
</dbReference>
<dbReference type="PANTHER" id="PTHR42998:SF1">
    <property type="entry name" value="TYPE I RESTRICTION ENZYME HINDI METHYLASE SUBUNIT"/>
    <property type="match status" value="1"/>
</dbReference>
<dbReference type="AlphaFoldDB" id="A0A1T5DMM3"/>
<dbReference type="GO" id="GO:0008170">
    <property type="term" value="F:N-methyltransferase activity"/>
    <property type="evidence" value="ECO:0007669"/>
    <property type="project" value="InterPro"/>
</dbReference>
<dbReference type="PANTHER" id="PTHR42998">
    <property type="entry name" value="TYPE I RESTRICTION ENZYME HINDVIIP M PROTEIN-RELATED"/>
    <property type="match status" value="1"/>
</dbReference>
<reference evidence="4" key="1">
    <citation type="submission" date="2017-02" db="EMBL/GenBank/DDBJ databases">
        <authorList>
            <person name="Varghese N."/>
            <person name="Submissions S."/>
        </authorList>
    </citation>
    <scope>NUCLEOTIDE SEQUENCE [LARGE SCALE GENOMIC DNA]</scope>
    <source>
        <strain evidence="4">ATCC 35199</strain>
    </source>
</reference>
<dbReference type="Gene3D" id="3.40.50.150">
    <property type="entry name" value="Vaccinia Virus protein VP39"/>
    <property type="match status" value="1"/>
</dbReference>
<dbReference type="RefSeq" id="WP_079590748.1">
    <property type="nucleotide sequence ID" value="NZ_FUYN01000011.1"/>
</dbReference>
<sequence>MKELKKQVIDLGYINIKDINNNTFLASDNNNVAVFVRKTEGEELKPELVMAGTYEAMEYDPMPEFAWITNGDNHAYMLVADEKSISEIPKVLSLEEIKSFGKKYLTEKEKWSLRKYHDLQETFDAIHELIYSSKDHVDSKNDAIDEFCKLIFMEVFKLNHPDYRFKEGKILDKYLSEVLDYRLFQKTSTKEEKKEIVENIREAFKEIKNHPDYDSILDDGSRVPIFSNDDYLKLENPSVYKEILESLQNLGNITNEDGTERPATLMDLSGDILGRVFDVMLRGKFDSKGGLGIYLTPRQVTEAAVEMVFYDLIKDGTEKIIEVDPQTGIPTIRFADLCCGSVGFIIKCLLEMKNLLFNKLTGDKEYYKDLFEKMKEHCFIGADNSPGMILKARINMALHGASKAPIFQTKDSLRIEHIKPESLDVAITNPPFAKNGVAKQVKSGKKTIDSPDGIEIISMYSEDIDENGKSKMSSTGLSLGSKPDSRGIWKEVNSIDPAVLFIDKYMQLLKPGGLLMIVVPDGILSNSGYKYVREYLIGKKNLNNEFEGGKAILKAVVSLPQETFGLSGAGAKTSLLYLQKKKHHGEKQESVFMAVADNVGFSVKQNVEKFDRPNDLNEIVEAYKNGVNNH</sequence>
<dbReference type="InterPro" id="IPR052916">
    <property type="entry name" value="Type-I_RE_MTase_Subunit"/>
</dbReference>
<feature type="domain" description="DNA methylase adenine-specific" evidence="2">
    <location>
        <begin position="270"/>
        <end position="435"/>
    </location>
</feature>
<keyword evidence="1" id="KW-0680">Restriction system</keyword>
<evidence type="ECO:0000256" key="1">
    <source>
        <dbReference type="ARBA" id="ARBA00022747"/>
    </source>
</evidence>
<dbReference type="GO" id="GO:0032259">
    <property type="term" value="P:methylation"/>
    <property type="evidence" value="ECO:0007669"/>
    <property type="project" value="InterPro"/>
</dbReference>
<dbReference type="GO" id="GO:0009307">
    <property type="term" value="P:DNA restriction-modification system"/>
    <property type="evidence" value="ECO:0007669"/>
    <property type="project" value="UniProtKB-KW"/>
</dbReference>
<keyword evidence="4" id="KW-1185">Reference proteome</keyword>
<evidence type="ECO:0000313" key="3">
    <source>
        <dbReference type="EMBL" id="SKB72924.1"/>
    </source>
</evidence>
<dbReference type="PRINTS" id="PR00507">
    <property type="entry name" value="N12N6MTFRASE"/>
</dbReference>
<organism evidence="3 4">
    <name type="scientific">Acetoanaerobium noterae</name>
    <dbReference type="NCBI Taxonomy" id="745369"/>
    <lineage>
        <taxon>Bacteria</taxon>
        <taxon>Bacillati</taxon>
        <taxon>Bacillota</taxon>
        <taxon>Clostridia</taxon>
        <taxon>Peptostreptococcales</taxon>
        <taxon>Filifactoraceae</taxon>
        <taxon>Acetoanaerobium</taxon>
    </lineage>
</organism>
<dbReference type="InterPro" id="IPR003356">
    <property type="entry name" value="DNA_methylase_A-5"/>
</dbReference>
<dbReference type="SUPFAM" id="SSF53335">
    <property type="entry name" value="S-adenosyl-L-methionine-dependent methyltransferases"/>
    <property type="match status" value="1"/>
</dbReference>
<gene>
    <name evidence="3" type="ORF">SAMN02745120_0080</name>
</gene>
<protein>
    <submittedName>
        <fullName evidence="3">Type I restriction enzyme M protein</fullName>
    </submittedName>
</protein>
<dbReference type="Proteomes" id="UP000243406">
    <property type="component" value="Unassembled WGS sequence"/>
</dbReference>
<dbReference type="Pfam" id="PF02384">
    <property type="entry name" value="N6_Mtase"/>
    <property type="match status" value="2"/>
</dbReference>
<accession>A0A1T5DMM3</accession>
<feature type="domain" description="DNA methylase adenine-specific" evidence="2">
    <location>
        <begin position="500"/>
        <end position="625"/>
    </location>
</feature>
<dbReference type="PROSITE" id="PS00092">
    <property type="entry name" value="N6_MTASE"/>
    <property type="match status" value="1"/>
</dbReference>
<evidence type="ECO:0000313" key="4">
    <source>
        <dbReference type="Proteomes" id="UP000243406"/>
    </source>
</evidence>
<evidence type="ECO:0000259" key="2">
    <source>
        <dbReference type="Pfam" id="PF02384"/>
    </source>
</evidence>
<dbReference type="EMBL" id="FUYN01000011">
    <property type="protein sequence ID" value="SKB72924.1"/>
    <property type="molecule type" value="Genomic_DNA"/>
</dbReference>